<proteinExistence type="predicted"/>
<protein>
    <submittedName>
        <fullName evidence="1">Uncharacterized protein</fullName>
    </submittedName>
</protein>
<name>A0A382AW18_9ZZZZ</name>
<dbReference type="EMBL" id="UINC01027089">
    <property type="protein sequence ID" value="SVB05725.1"/>
    <property type="molecule type" value="Genomic_DNA"/>
</dbReference>
<reference evidence="1" key="1">
    <citation type="submission" date="2018-05" db="EMBL/GenBank/DDBJ databases">
        <authorList>
            <person name="Lanie J.A."/>
            <person name="Ng W.-L."/>
            <person name="Kazmierczak K.M."/>
            <person name="Andrzejewski T.M."/>
            <person name="Davidsen T.M."/>
            <person name="Wayne K.J."/>
            <person name="Tettelin H."/>
            <person name="Glass J.I."/>
            <person name="Rusch D."/>
            <person name="Podicherti R."/>
            <person name="Tsui H.-C.T."/>
            <person name="Winkler M.E."/>
        </authorList>
    </citation>
    <scope>NUCLEOTIDE SEQUENCE</scope>
</reference>
<dbReference type="AlphaFoldDB" id="A0A382AW18"/>
<gene>
    <name evidence="1" type="ORF">METZ01_LOCUS158579</name>
</gene>
<evidence type="ECO:0000313" key="1">
    <source>
        <dbReference type="EMBL" id="SVB05725.1"/>
    </source>
</evidence>
<feature type="non-terminal residue" evidence="1">
    <location>
        <position position="24"/>
    </location>
</feature>
<accession>A0A382AW18</accession>
<sequence length="24" mass="2646">MLFFKDCGGGGIRTPEGYKPLLVF</sequence>
<organism evidence="1">
    <name type="scientific">marine metagenome</name>
    <dbReference type="NCBI Taxonomy" id="408172"/>
    <lineage>
        <taxon>unclassified sequences</taxon>
        <taxon>metagenomes</taxon>
        <taxon>ecological metagenomes</taxon>
    </lineage>
</organism>